<evidence type="ECO:0000256" key="2">
    <source>
        <dbReference type="ARBA" id="ARBA00023125"/>
    </source>
</evidence>
<reference evidence="5" key="2">
    <citation type="submission" date="2018-01" db="EMBL/GenBank/DDBJ databases">
        <title>Ralstonia pseudosolanacearum P824 infects blueberry.</title>
        <authorList>
            <person name="Bocsanczy A.M."/>
            <person name="Norman D.J."/>
        </authorList>
    </citation>
    <scope>NUCLEOTIDE SEQUENCE</scope>
    <source>
        <strain evidence="5">P824</strain>
    </source>
</reference>
<dbReference type="Pfam" id="PF14525">
    <property type="entry name" value="AraC_binding_2"/>
    <property type="match status" value="1"/>
</dbReference>
<proteinExistence type="predicted"/>
<dbReference type="InterPro" id="IPR035418">
    <property type="entry name" value="AraC-bd_2"/>
</dbReference>
<dbReference type="PATRIC" id="fig|305.107.peg.4582"/>
<evidence type="ECO:0000313" key="5">
    <source>
        <dbReference type="EMBL" id="AYA46641.1"/>
    </source>
</evidence>
<dbReference type="EMBL" id="LN899821">
    <property type="protein sequence ID" value="CUV20469.1"/>
    <property type="molecule type" value="Genomic_DNA"/>
</dbReference>
<dbReference type="SMART" id="SM00342">
    <property type="entry name" value="HTH_ARAC"/>
    <property type="match status" value="1"/>
</dbReference>
<dbReference type="Gene3D" id="1.10.10.60">
    <property type="entry name" value="Homeodomain-like"/>
    <property type="match status" value="1"/>
</dbReference>
<dbReference type="EMBL" id="CP085043">
    <property type="protein sequence ID" value="UZF13386.1"/>
    <property type="molecule type" value="Genomic_DNA"/>
</dbReference>
<dbReference type="EMBL" id="LN899824">
    <property type="protein sequence ID" value="CUV31998.1"/>
    <property type="molecule type" value="Genomic_DNA"/>
</dbReference>
<evidence type="ECO:0000313" key="6">
    <source>
        <dbReference type="EMBL" id="CUV20469.1"/>
    </source>
</evidence>
<dbReference type="SUPFAM" id="SSF46689">
    <property type="entry name" value="Homeodomain-like"/>
    <property type="match status" value="2"/>
</dbReference>
<sequence>MLNTTPPLTAAQRPAGLSAALDPFPCTPERLLFASADLDEIRSMVGRVMKPHRLALVGGADRLDARMHYTPLGDISLSRLRYGAAVEIEPGPLDSFFLVQMPISGSAEVESGAQHIDSGPDVASVLSPEEGTKMRWSAGNEQLMLRLSRSLVERTLVGHFGHPLEQPLRFELGFEWRGCAQWRCLLSYLIDCSTQGLDLAQHKLVIAQIEQLAASVLLASHQHNYSEAAPSRRGTILPRHVRRAQDYLQAHAHEPVCADQLAQVVGVSVRSLYTGFKEFLGVSPMHYLRDLRMERTRTELMSGEATNVAGVALRWGFAHMGRFSNDYKQRYGETPSQTLRRR</sequence>
<gene>
    <name evidence="9" type="ORF">LH706_09870</name>
    <name evidence="6" type="ORF">PSS4_v1_1510033</name>
    <name evidence="5" type="ORF">RSP824_09130</name>
    <name evidence="7" type="ORF">RUN1985_v1_1390013</name>
    <name evidence="8" type="ORF">RUN215_v1_140081</name>
</gene>
<dbReference type="EMBL" id="LN899820">
    <property type="protein sequence ID" value="CUV53520.1"/>
    <property type="molecule type" value="Genomic_DNA"/>
</dbReference>
<keyword evidence="3" id="KW-0804">Transcription</keyword>
<dbReference type="GO" id="GO:0003700">
    <property type="term" value="F:DNA-binding transcription factor activity"/>
    <property type="evidence" value="ECO:0007669"/>
    <property type="project" value="InterPro"/>
</dbReference>
<organism evidence="7">
    <name type="scientific">Ralstonia solanacearum</name>
    <name type="common">Pseudomonas solanacearum</name>
    <dbReference type="NCBI Taxonomy" id="305"/>
    <lineage>
        <taxon>Bacteria</taxon>
        <taxon>Pseudomonadati</taxon>
        <taxon>Pseudomonadota</taxon>
        <taxon>Betaproteobacteria</taxon>
        <taxon>Burkholderiales</taxon>
        <taxon>Burkholderiaceae</taxon>
        <taxon>Ralstonia</taxon>
        <taxon>Ralstonia solanacearum species complex</taxon>
    </lineage>
</organism>
<evidence type="ECO:0000313" key="8">
    <source>
        <dbReference type="EMBL" id="CUV53520.1"/>
    </source>
</evidence>
<protein>
    <submittedName>
        <fullName evidence="5">AraC family transcriptional regulator</fullName>
    </submittedName>
    <submittedName>
        <fullName evidence="7">Putative transcription regulator protein</fullName>
    </submittedName>
</protein>
<evidence type="ECO:0000313" key="10">
    <source>
        <dbReference type="Proteomes" id="UP000262427"/>
    </source>
</evidence>
<keyword evidence="2" id="KW-0238">DNA-binding</keyword>
<reference evidence="9" key="4">
    <citation type="submission" date="2021-10" db="EMBL/GenBank/DDBJ databases">
        <title>Complete genome sequences of five Ralstonia solancearum strains isolated from sunflower.</title>
        <authorList>
            <person name="She X."/>
            <person name="He Z."/>
        </authorList>
    </citation>
    <scope>NUCLEOTIDE SEQUENCE</scope>
    <source>
        <strain evidence="9">RS638</strain>
    </source>
</reference>
<dbReference type="GO" id="GO:0043565">
    <property type="term" value="F:sequence-specific DNA binding"/>
    <property type="evidence" value="ECO:0007669"/>
    <property type="project" value="InterPro"/>
</dbReference>
<feature type="domain" description="HTH araC/xylS-type" evidence="4">
    <location>
        <begin position="242"/>
        <end position="341"/>
    </location>
</feature>
<name>A0A0K1ZJH5_RALSL</name>
<dbReference type="PANTHER" id="PTHR46796:SF12">
    <property type="entry name" value="HTH-TYPE DNA-BINDING TRANSCRIPTIONAL ACTIVATOR EUTR"/>
    <property type="match status" value="1"/>
</dbReference>
<evidence type="ECO:0000313" key="9">
    <source>
        <dbReference type="EMBL" id="UZF13386.1"/>
    </source>
</evidence>
<evidence type="ECO:0000259" key="4">
    <source>
        <dbReference type="PROSITE" id="PS01124"/>
    </source>
</evidence>
<dbReference type="AlphaFoldDB" id="A0A0K1ZJH5"/>
<dbReference type="InterPro" id="IPR009057">
    <property type="entry name" value="Homeodomain-like_sf"/>
</dbReference>
<dbReference type="Proteomes" id="UP000262427">
    <property type="component" value="Chromosome CM"/>
</dbReference>
<accession>A0A0K1ZJH5</accession>
<dbReference type="InterPro" id="IPR050204">
    <property type="entry name" value="AraC_XylS_family_regulators"/>
</dbReference>
<dbReference type="Pfam" id="PF12833">
    <property type="entry name" value="HTH_18"/>
    <property type="match status" value="1"/>
</dbReference>
<dbReference type="PROSITE" id="PS01124">
    <property type="entry name" value="HTH_ARAC_FAMILY_2"/>
    <property type="match status" value="1"/>
</dbReference>
<dbReference type="EMBL" id="CP025741">
    <property type="protein sequence ID" value="AYA46641.1"/>
    <property type="molecule type" value="Genomic_DNA"/>
</dbReference>
<keyword evidence="1" id="KW-0805">Transcription regulation</keyword>
<reference evidence="7" key="1">
    <citation type="submission" date="2015-10" db="EMBL/GenBank/DDBJ databases">
        <authorList>
            <person name="Gilbert D.G."/>
        </authorList>
    </citation>
    <scope>NUCLEOTIDE SEQUENCE</scope>
    <source>
        <strain evidence="7">Phyl III-seqv23</strain>
    </source>
</reference>
<evidence type="ECO:0000313" key="7">
    <source>
        <dbReference type="EMBL" id="CUV31998.1"/>
    </source>
</evidence>
<dbReference type="InterPro" id="IPR018062">
    <property type="entry name" value="HTH_AraC-typ_CS"/>
</dbReference>
<dbReference type="PANTHER" id="PTHR46796">
    <property type="entry name" value="HTH-TYPE TRANSCRIPTIONAL ACTIVATOR RHAS-RELATED"/>
    <property type="match status" value="1"/>
</dbReference>
<reference evidence="10" key="3">
    <citation type="submission" date="2018-01" db="EMBL/GenBank/DDBJ databases">
        <title>Raltonia solanacearum P824 infects blueberry.</title>
        <authorList>
            <person name="Bocsanczy A.M."/>
            <person name="Norman D.J."/>
        </authorList>
    </citation>
    <scope>NUCLEOTIDE SEQUENCE [LARGE SCALE GENOMIC DNA]</scope>
    <source>
        <strain evidence="10">P824</strain>
    </source>
</reference>
<evidence type="ECO:0000256" key="3">
    <source>
        <dbReference type="ARBA" id="ARBA00023163"/>
    </source>
</evidence>
<dbReference type="PROSITE" id="PS00041">
    <property type="entry name" value="HTH_ARAC_FAMILY_1"/>
    <property type="match status" value="1"/>
</dbReference>
<evidence type="ECO:0000256" key="1">
    <source>
        <dbReference type="ARBA" id="ARBA00023015"/>
    </source>
</evidence>
<dbReference type="InterPro" id="IPR018060">
    <property type="entry name" value="HTH_AraC"/>
</dbReference>